<gene>
    <name evidence="7" type="ORF">KOI35_36800</name>
</gene>
<comment type="subcellular location">
    <subcellularLocation>
        <location evidence="1">Cell membrane</location>
        <topology evidence="1">Multi-pass membrane protein</topology>
    </subcellularLocation>
</comment>
<feature type="transmembrane region" description="Helical" evidence="5">
    <location>
        <begin position="405"/>
        <end position="426"/>
    </location>
</feature>
<feature type="transmembrane region" description="Helical" evidence="5">
    <location>
        <begin position="68"/>
        <end position="92"/>
    </location>
</feature>
<feature type="transmembrane region" description="Helical" evidence="5">
    <location>
        <begin position="279"/>
        <end position="301"/>
    </location>
</feature>
<evidence type="ECO:0000313" key="8">
    <source>
        <dbReference type="Proteomes" id="UP001519654"/>
    </source>
</evidence>
<reference evidence="7 8" key="1">
    <citation type="submission" date="2021-06" db="EMBL/GenBank/DDBJ databases">
        <title>Actinoplanes lichenicola sp. nov., and Actinoplanes ovalisporus sp. nov., isolated from lichen in Thailand.</title>
        <authorList>
            <person name="Saeng-In P."/>
            <person name="Kanchanasin P."/>
            <person name="Yuki M."/>
            <person name="Kudo T."/>
            <person name="Ohkuma M."/>
            <person name="Phongsopitanun W."/>
            <person name="Tanasupawat S."/>
        </authorList>
    </citation>
    <scope>NUCLEOTIDE SEQUENCE [LARGE SCALE GENOMIC DNA]</scope>
    <source>
        <strain evidence="7 8">NBRC 110975</strain>
    </source>
</reference>
<keyword evidence="2 5" id="KW-0812">Transmembrane</keyword>
<organism evidence="7 8">
    <name type="scientific">Paractinoplanes bogorensis</name>
    <dbReference type="NCBI Taxonomy" id="1610840"/>
    <lineage>
        <taxon>Bacteria</taxon>
        <taxon>Bacillati</taxon>
        <taxon>Actinomycetota</taxon>
        <taxon>Actinomycetes</taxon>
        <taxon>Micromonosporales</taxon>
        <taxon>Micromonosporaceae</taxon>
        <taxon>Paractinoplanes</taxon>
    </lineage>
</organism>
<keyword evidence="8" id="KW-1185">Reference proteome</keyword>
<feature type="domain" description="Major facilitator superfamily (MFS) profile" evidence="6">
    <location>
        <begin position="34"/>
        <end position="430"/>
    </location>
</feature>
<name>A0ABS5Z092_9ACTN</name>
<feature type="transmembrane region" description="Helical" evidence="5">
    <location>
        <begin position="163"/>
        <end position="185"/>
    </location>
</feature>
<evidence type="ECO:0000256" key="5">
    <source>
        <dbReference type="SAM" id="Phobius"/>
    </source>
</evidence>
<comment type="caution">
    <text evidence="7">The sequence shown here is derived from an EMBL/GenBank/DDBJ whole genome shotgun (WGS) entry which is preliminary data.</text>
</comment>
<dbReference type="EMBL" id="JAHKKG010000013">
    <property type="protein sequence ID" value="MBU2669087.1"/>
    <property type="molecule type" value="Genomic_DNA"/>
</dbReference>
<accession>A0ABS5Z092</accession>
<feature type="transmembrane region" description="Helical" evidence="5">
    <location>
        <begin position="130"/>
        <end position="151"/>
    </location>
</feature>
<evidence type="ECO:0000256" key="1">
    <source>
        <dbReference type="ARBA" id="ARBA00004651"/>
    </source>
</evidence>
<dbReference type="InterPro" id="IPR036259">
    <property type="entry name" value="MFS_trans_sf"/>
</dbReference>
<evidence type="ECO:0000313" key="7">
    <source>
        <dbReference type="EMBL" id="MBU2669087.1"/>
    </source>
</evidence>
<dbReference type="Proteomes" id="UP001519654">
    <property type="component" value="Unassembled WGS sequence"/>
</dbReference>
<evidence type="ECO:0000256" key="3">
    <source>
        <dbReference type="ARBA" id="ARBA00022989"/>
    </source>
</evidence>
<dbReference type="PANTHER" id="PTHR23528">
    <property type="match status" value="1"/>
</dbReference>
<feature type="transmembrane region" description="Helical" evidence="5">
    <location>
        <begin position="247"/>
        <end position="267"/>
    </location>
</feature>
<proteinExistence type="predicted"/>
<dbReference type="RefSeq" id="WP_215793316.1">
    <property type="nucleotide sequence ID" value="NZ_JAHKKG010000013.1"/>
</dbReference>
<feature type="transmembrane region" description="Helical" evidence="5">
    <location>
        <begin position="337"/>
        <end position="355"/>
    </location>
</feature>
<feature type="transmembrane region" description="Helical" evidence="5">
    <location>
        <begin position="104"/>
        <end position="124"/>
    </location>
</feature>
<dbReference type="CDD" id="cd06174">
    <property type="entry name" value="MFS"/>
    <property type="match status" value="1"/>
</dbReference>
<dbReference type="SUPFAM" id="SSF103473">
    <property type="entry name" value="MFS general substrate transporter"/>
    <property type="match status" value="1"/>
</dbReference>
<sequence length="430" mass="44455">MTTIDPHLAQVPPAGSTLTDSDTPPSASGKLITAMALAQFGAYLTILTPVVVTMSIRVAQIAPDNKTSALSAVLSVGAILALIGNPFFGAMSDRTTSRFGKRRPWLIGGMLGGLAGLTIVALGTNIPTLTAGWALAQLGVNATLATLTALLPDQIPAHQRGRVGGILGLMTSVAILGGTSLAALLSGHTAAMFLVPAVIGVATVALLIVILKDRPARAGHFGPYRFREFVQTFYVHPRRHPDFSWNLLSRFLIWMGIASVTTYQAYLLIDRFGYTTDNVAGGVLIATLVTTAGLVGGSSIGGWLSDRSGRRKPFVLGAGVVIAVALALIALSHTFALFLIAALIFGVGEGIYLAVDLALATDVLPNPDDAAKDMGVLNIANALPQSLVPILAAPILAIGAGGENYGLLFLCGAVVAIVGSTLVRLIRGAR</sequence>
<feature type="transmembrane region" description="Helical" evidence="5">
    <location>
        <begin position="40"/>
        <end position="62"/>
    </location>
</feature>
<dbReference type="InterPro" id="IPR011701">
    <property type="entry name" value="MFS"/>
</dbReference>
<feature type="transmembrane region" description="Helical" evidence="5">
    <location>
        <begin position="191"/>
        <end position="211"/>
    </location>
</feature>
<dbReference type="PROSITE" id="PS50850">
    <property type="entry name" value="MFS"/>
    <property type="match status" value="1"/>
</dbReference>
<keyword evidence="3 5" id="KW-1133">Transmembrane helix</keyword>
<evidence type="ECO:0000256" key="4">
    <source>
        <dbReference type="ARBA" id="ARBA00023136"/>
    </source>
</evidence>
<feature type="transmembrane region" description="Helical" evidence="5">
    <location>
        <begin position="313"/>
        <end position="331"/>
    </location>
</feature>
<dbReference type="PANTHER" id="PTHR23528:SF1">
    <property type="entry name" value="MAJOR FACILITATOR SUPERFAMILY (MFS) PROFILE DOMAIN-CONTAINING PROTEIN"/>
    <property type="match status" value="1"/>
</dbReference>
<dbReference type="InterPro" id="IPR020846">
    <property type="entry name" value="MFS_dom"/>
</dbReference>
<evidence type="ECO:0000256" key="2">
    <source>
        <dbReference type="ARBA" id="ARBA00022692"/>
    </source>
</evidence>
<protein>
    <submittedName>
        <fullName evidence="7">MFS transporter</fullName>
    </submittedName>
</protein>
<keyword evidence="4 5" id="KW-0472">Membrane</keyword>
<dbReference type="Gene3D" id="1.20.1250.20">
    <property type="entry name" value="MFS general substrate transporter like domains"/>
    <property type="match status" value="1"/>
</dbReference>
<dbReference type="Pfam" id="PF07690">
    <property type="entry name" value="MFS_1"/>
    <property type="match status" value="1"/>
</dbReference>
<evidence type="ECO:0000259" key="6">
    <source>
        <dbReference type="PROSITE" id="PS50850"/>
    </source>
</evidence>
<feature type="transmembrane region" description="Helical" evidence="5">
    <location>
        <begin position="376"/>
        <end position="399"/>
    </location>
</feature>